<proteinExistence type="predicted"/>
<gene>
    <name evidence="1" type="ORF">ACFPZJ_18995</name>
</gene>
<evidence type="ECO:0000313" key="1">
    <source>
        <dbReference type="EMBL" id="MFC5635841.1"/>
    </source>
</evidence>
<dbReference type="RefSeq" id="WP_381022749.1">
    <property type="nucleotide sequence ID" value="NZ_JBHSNY010000006.1"/>
</dbReference>
<sequence length="156" mass="16843">MATSRVPAAIDALVTRWTAALPGVLVIDGPTTADLTKQHDLVYVGWQPNAENGIAAEMQQDFAHIGGYTRDERFDILCFAESWTGDFDIKGRRTRAFELFAACELDLRASGANPSAPNLGGAVLFCGITQGQLLQQQTDRGAQVGVAFRVTCEARI</sequence>
<protein>
    <recommendedName>
        <fullName evidence="3">Immunity protein 50</fullName>
    </recommendedName>
</protein>
<organism evidence="1 2">
    <name type="scientific">Streptomyces bullii</name>
    <dbReference type="NCBI Taxonomy" id="349910"/>
    <lineage>
        <taxon>Bacteria</taxon>
        <taxon>Bacillati</taxon>
        <taxon>Actinomycetota</taxon>
        <taxon>Actinomycetes</taxon>
        <taxon>Kitasatosporales</taxon>
        <taxon>Streptomycetaceae</taxon>
        <taxon>Streptomyces</taxon>
    </lineage>
</organism>
<dbReference type="Proteomes" id="UP001596154">
    <property type="component" value="Unassembled WGS sequence"/>
</dbReference>
<name>A0ABW0UQN9_9ACTN</name>
<reference evidence="2" key="1">
    <citation type="journal article" date="2019" name="Int. J. Syst. Evol. Microbiol.">
        <title>The Global Catalogue of Microorganisms (GCM) 10K type strain sequencing project: providing services to taxonomists for standard genome sequencing and annotation.</title>
        <authorList>
            <consortium name="The Broad Institute Genomics Platform"/>
            <consortium name="The Broad Institute Genome Sequencing Center for Infectious Disease"/>
            <person name="Wu L."/>
            <person name="Ma J."/>
        </authorList>
    </citation>
    <scope>NUCLEOTIDE SEQUENCE [LARGE SCALE GENOMIC DNA]</scope>
    <source>
        <strain evidence="2">CGMCC 4.7248</strain>
    </source>
</reference>
<evidence type="ECO:0008006" key="3">
    <source>
        <dbReference type="Google" id="ProtNLM"/>
    </source>
</evidence>
<comment type="caution">
    <text evidence="1">The sequence shown here is derived from an EMBL/GenBank/DDBJ whole genome shotgun (WGS) entry which is preliminary data.</text>
</comment>
<keyword evidence="2" id="KW-1185">Reference proteome</keyword>
<evidence type="ECO:0000313" key="2">
    <source>
        <dbReference type="Proteomes" id="UP001596154"/>
    </source>
</evidence>
<dbReference type="EMBL" id="JBHSNY010000006">
    <property type="protein sequence ID" value="MFC5635841.1"/>
    <property type="molecule type" value="Genomic_DNA"/>
</dbReference>
<accession>A0ABW0UQN9</accession>